<evidence type="ECO:0000256" key="2">
    <source>
        <dbReference type="ARBA" id="ARBA00008017"/>
    </source>
</evidence>
<keyword evidence="6 7" id="KW-0472">Membrane</keyword>
<keyword evidence="12" id="KW-1185">Reference proteome</keyword>
<feature type="transmembrane region" description="Helical" evidence="7">
    <location>
        <begin position="115"/>
        <end position="137"/>
    </location>
</feature>
<feature type="domain" description="Mechanosensitive ion channel transmembrane helices 2/3" evidence="10">
    <location>
        <begin position="125"/>
        <end position="164"/>
    </location>
</feature>
<dbReference type="InterPro" id="IPR049278">
    <property type="entry name" value="MS_channel_C"/>
</dbReference>
<dbReference type="Gene3D" id="1.10.287.1260">
    <property type="match status" value="1"/>
</dbReference>
<organism evidence="11 12">
    <name type="scientific">Caldimicrobium thiodismutans</name>
    <dbReference type="NCBI Taxonomy" id="1653476"/>
    <lineage>
        <taxon>Bacteria</taxon>
        <taxon>Pseudomonadati</taxon>
        <taxon>Thermodesulfobacteriota</taxon>
        <taxon>Thermodesulfobacteria</taxon>
        <taxon>Thermodesulfobacteriales</taxon>
        <taxon>Thermodesulfobacteriaceae</taxon>
        <taxon>Caldimicrobium</taxon>
    </lineage>
</organism>
<dbReference type="SUPFAM" id="SSF50182">
    <property type="entry name" value="Sm-like ribonucleoproteins"/>
    <property type="match status" value="1"/>
</dbReference>
<evidence type="ECO:0000256" key="6">
    <source>
        <dbReference type="ARBA" id="ARBA00023136"/>
    </source>
</evidence>
<dbReference type="Pfam" id="PF21088">
    <property type="entry name" value="MS_channel_1st"/>
    <property type="match status" value="1"/>
</dbReference>
<dbReference type="InterPro" id="IPR006685">
    <property type="entry name" value="MscS_channel_2nd"/>
</dbReference>
<comment type="subcellular location">
    <subcellularLocation>
        <location evidence="1">Cell membrane</location>
        <topology evidence="1">Multi-pass membrane protein</topology>
    </subcellularLocation>
</comment>
<proteinExistence type="inferred from homology"/>
<dbReference type="InterPro" id="IPR023408">
    <property type="entry name" value="MscS_beta-dom_sf"/>
</dbReference>
<evidence type="ECO:0000313" key="12">
    <source>
        <dbReference type="Proteomes" id="UP000068196"/>
    </source>
</evidence>
<evidence type="ECO:0000256" key="7">
    <source>
        <dbReference type="SAM" id="Phobius"/>
    </source>
</evidence>
<evidence type="ECO:0000259" key="9">
    <source>
        <dbReference type="Pfam" id="PF21082"/>
    </source>
</evidence>
<dbReference type="GO" id="GO:0008381">
    <property type="term" value="F:mechanosensitive monoatomic ion channel activity"/>
    <property type="evidence" value="ECO:0007669"/>
    <property type="project" value="InterPro"/>
</dbReference>
<reference evidence="11 12" key="1">
    <citation type="journal article" date="2016" name="Int. J. Syst. Evol. Microbiol.">
        <title>Caldimicrobium thiodismutans sp. nov., a sulfur-disproportionating bacterium isolated from a hot spring, and emended description of the genus Caldimicrobium.</title>
        <authorList>
            <person name="Kojima H."/>
            <person name="Umezawa K."/>
            <person name="Fukui M."/>
        </authorList>
    </citation>
    <scope>NUCLEOTIDE SEQUENCE [LARGE SCALE GENOMIC DNA]</scope>
    <source>
        <strain evidence="11 12">TF1</strain>
    </source>
</reference>
<evidence type="ECO:0000256" key="1">
    <source>
        <dbReference type="ARBA" id="ARBA00004651"/>
    </source>
</evidence>
<dbReference type="InterPro" id="IPR049142">
    <property type="entry name" value="MS_channel_1st"/>
</dbReference>
<dbReference type="PANTHER" id="PTHR30221">
    <property type="entry name" value="SMALL-CONDUCTANCE MECHANOSENSITIVE CHANNEL"/>
    <property type="match status" value="1"/>
</dbReference>
<dbReference type="RefSeq" id="WP_068512223.1">
    <property type="nucleotide sequence ID" value="NZ_AP014945.1"/>
</dbReference>
<evidence type="ECO:0000256" key="3">
    <source>
        <dbReference type="ARBA" id="ARBA00022475"/>
    </source>
</evidence>
<feature type="domain" description="Mechanosensitive ion channel MscS" evidence="8">
    <location>
        <begin position="165"/>
        <end position="232"/>
    </location>
</feature>
<dbReference type="Pfam" id="PF21082">
    <property type="entry name" value="MS_channel_3rd"/>
    <property type="match status" value="1"/>
</dbReference>
<name>A0A0U4W0J0_9BACT</name>
<dbReference type="Gene3D" id="3.30.70.100">
    <property type="match status" value="1"/>
</dbReference>
<evidence type="ECO:0000256" key="5">
    <source>
        <dbReference type="ARBA" id="ARBA00022989"/>
    </source>
</evidence>
<dbReference type="PATRIC" id="fig|1653476.3.peg.274"/>
<evidence type="ECO:0000259" key="8">
    <source>
        <dbReference type="Pfam" id="PF00924"/>
    </source>
</evidence>
<evidence type="ECO:0000256" key="4">
    <source>
        <dbReference type="ARBA" id="ARBA00022692"/>
    </source>
</evidence>
<feature type="transmembrane region" description="Helical" evidence="7">
    <location>
        <begin position="6"/>
        <end position="32"/>
    </location>
</feature>
<dbReference type="Pfam" id="PF00924">
    <property type="entry name" value="MS_channel_2nd"/>
    <property type="match status" value="1"/>
</dbReference>
<dbReference type="PANTHER" id="PTHR30221:SF1">
    <property type="entry name" value="SMALL-CONDUCTANCE MECHANOSENSITIVE CHANNEL"/>
    <property type="match status" value="1"/>
</dbReference>
<dbReference type="STRING" id="1653476.THC_0270"/>
<feature type="transmembrane region" description="Helical" evidence="7">
    <location>
        <begin position="143"/>
        <end position="163"/>
    </location>
</feature>
<evidence type="ECO:0000259" key="10">
    <source>
        <dbReference type="Pfam" id="PF21088"/>
    </source>
</evidence>
<dbReference type="AlphaFoldDB" id="A0A0U4W0J0"/>
<reference evidence="12" key="2">
    <citation type="journal article" date="2016" name="Int. J. Syst. Evol. Microbiol.">
        <title>Caldimicrobium thiodismutans sp. nov., a sulfur-disproportionating bacterium isolated from a hot spring.</title>
        <authorList>
            <person name="Kojima H."/>
            <person name="Umezawa K."/>
            <person name="Fukui M."/>
        </authorList>
    </citation>
    <scope>NUCLEOTIDE SEQUENCE [LARGE SCALE GENOMIC DNA]</scope>
    <source>
        <strain evidence="12">TF1</strain>
    </source>
</reference>
<feature type="domain" description="Mechanosensitive ion channel MscS C-terminal" evidence="9">
    <location>
        <begin position="241"/>
        <end position="327"/>
    </location>
</feature>
<dbReference type="InterPro" id="IPR045275">
    <property type="entry name" value="MscS_archaea/bacteria_type"/>
</dbReference>
<dbReference type="SUPFAM" id="SSF82861">
    <property type="entry name" value="Mechanosensitive channel protein MscS (YggB), transmembrane region"/>
    <property type="match status" value="1"/>
</dbReference>
<evidence type="ECO:0000313" key="11">
    <source>
        <dbReference type="EMBL" id="BAU22669.1"/>
    </source>
</evidence>
<dbReference type="EMBL" id="AP014945">
    <property type="protein sequence ID" value="BAU22669.1"/>
    <property type="molecule type" value="Genomic_DNA"/>
</dbReference>
<feature type="transmembrane region" description="Helical" evidence="7">
    <location>
        <begin position="53"/>
        <end position="72"/>
    </location>
</feature>
<protein>
    <submittedName>
        <fullName evidence="11">Mechanosensitive ion channel protein</fullName>
    </submittedName>
</protein>
<keyword evidence="4 7" id="KW-0812">Transmembrane</keyword>
<feature type="transmembrane region" description="Helical" evidence="7">
    <location>
        <begin position="84"/>
        <end position="103"/>
    </location>
</feature>
<comment type="similarity">
    <text evidence="2">Belongs to the MscS (TC 1.A.23) family.</text>
</comment>
<dbReference type="OrthoDB" id="9809206at2"/>
<dbReference type="SUPFAM" id="SSF82689">
    <property type="entry name" value="Mechanosensitive channel protein MscS (YggB), C-terminal domain"/>
    <property type="match status" value="1"/>
</dbReference>
<accession>A0A0U4W0J0</accession>
<dbReference type="Proteomes" id="UP000068196">
    <property type="component" value="Chromosome"/>
</dbReference>
<dbReference type="KEGG" id="cthi:THC_0270"/>
<keyword evidence="5 7" id="KW-1133">Transmembrane helix</keyword>
<keyword evidence="3" id="KW-1003">Cell membrane</keyword>
<dbReference type="InterPro" id="IPR011014">
    <property type="entry name" value="MscS_channel_TM-2"/>
</dbReference>
<dbReference type="GO" id="GO:0005886">
    <property type="term" value="C:plasma membrane"/>
    <property type="evidence" value="ECO:0007669"/>
    <property type="project" value="UniProtKB-SubCell"/>
</dbReference>
<gene>
    <name evidence="11" type="ORF">THC_0270</name>
</gene>
<dbReference type="Gene3D" id="2.30.30.60">
    <property type="match status" value="1"/>
</dbReference>
<dbReference type="InterPro" id="IPR011066">
    <property type="entry name" value="MscS_channel_C_sf"/>
</dbReference>
<dbReference type="InterPro" id="IPR010920">
    <property type="entry name" value="LSM_dom_sf"/>
</dbReference>
<sequence length="343" mass="39385">MAWKELIYPVLIFFLVILGFYIIRIFVFKYLLRIAKKTRWPWDEIVLKTLKGYFPFWGLLLGIHLALGLTHIPPHIFSVVNKILLILFILSSSLCGSKLLINIFDHYITQKAETLAKVTLFEIFIKVLVFSIAFILILNVLNINIAPFITTLGVAGLAVGLALKDTLENFFAGLYILMAKQIKPGDFIRLENGDEGFVEDITWRTTTIRMLSNNMIIIPNSKLAGSQIINYQLPSEELVVLVQVGVSYASDLEKVERVTLEVAKEVMQGHPEGVEEFEPLLRFHTFGDFSINFNVILRAKEPSSRFVIAHEFIKKLHKRYKEEKIEIPFPIRTVYLYPQRPLS</sequence>